<keyword evidence="3 6" id="KW-0813">Transport</keyword>
<evidence type="ECO:0000313" key="10">
    <source>
        <dbReference type="EMBL" id="CAD5234522.1"/>
    </source>
</evidence>
<keyword evidence="12" id="KW-1185">Reference proteome</keyword>
<evidence type="ECO:0000256" key="3">
    <source>
        <dbReference type="ARBA" id="ARBA00022448"/>
    </source>
</evidence>
<dbReference type="SMR" id="A0A1I7SMR8"/>
<accession>A0A1I7SMR8</accession>
<dbReference type="EMBL" id="CAJFCV020000006">
    <property type="protein sequence ID" value="CAG9130334.1"/>
    <property type="molecule type" value="Genomic_DNA"/>
</dbReference>
<dbReference type="InterPro" id="IPR048359">
    <property type="entry name" value="EXOC6_Sec15_N"/>
</dbReference>
<dbReference type="InterPro" id="IPR007225">
    <property type="entry name" value="EXOC6/Sec15"/>
</dbReference>
<dbReference type="WBParaSite" id="BXY_1435400.1">
    <property type="protein sequence ID" value="BXY_1435400.1"/>
    <property type="gene ID" value="BXY_1435400"/>
</dbReference>
<feature type="domain" description="Exocyst complex component EXOC6/Sec15 N-terminal" evidence="9">
    <location>
        <begin position="69"/>
        <end position="236"/>
    </location>
</feature>
<evidence type="ECO:0000256" key="7">
    <source>
        <dbReference type="SAM" id="MobiDB-lite"/>
    </source>
</evidence>
<keyword evidence="5" id="KW-0175">Coiled coil</keyword>
<dbReference type="Gene3D" id="1.10.357.30">
    <property type="entry name" value="Exocyst complex subunit Sec15 C-terminal domain, N-terminal subdomain"/>
    <property type="match status" value="1"/>
</dbReference>
<name>A0A1I7SMR8_BURXY</name>
<dbReference type="OrthoDB" id="10267033at2759"/>
<dbReference type="Pfam" id="PF04091">
    <property type="entry name" value="Sec15_C"/>
    <property type="match status" value="1"/>
</dbReference>
<dbReference type="GO" id="GO:0006886">
    <property type="term" value="P:intracellular protein transport"/>
    <property type="evidence" value="ECO:0007669"/>
    <property type="project" value="InterPro"/>
</dbReference>
<comment type="function">
    <text evidence="1 6">Component of the exocyst complex involved in the docking of exocytic vesicles with fusion sites on the plasma membrane.</text>
</comment>
<dbReference type="Gene3D" id="1.20.58.670">
    <property type="entry name" value="Dsl1p vesicle tethering complex, Tip20p subunit, domain D"/>
    <property type="match status" value="1"/>
</dbReference>
<evidence type="ECO:0000259" key="9">
    <source>
        <dbReference type="Pfam" id="PF20651"/>
    </source>
</evidence>
<dbReference type="GO" id="GO:0006893">
    <property type="term" value="P:Golgi to plasma membrane transport"/>
    <property type="evidence" value="ECO:0007669"/>
    <property type="project" value="TreeGrafter"/>
</dbReference>
<dbReference type="InterPro" id="IPR042044">
    <property type="entry name" value="EXOC6PINT-1/Sec15/Tip20_C_dom2"/>
</dbReference>
<dbReference type="PANTHER" id="PTHR12702">
    <property type="entry name" value="SEC15"/>
    <property type="match status" value="1"/>
</dbReference>
<feature type="domain" description="Exocyst complex subunit EXOC6/Sec15 C-terminal" evidence="8">
    <location>
        <begin position="429"/>
        <end position="779"/>
    </location>
</feature>
<dbReference type="Pfam" id="PF20651">
    <property type="entry name" value="EXOC6_Sec15_N"/>
    <property type="match status" value="1"/>
</dbReference>
<dbReference type="PIRSF" id="PIRSF025007">
    <property type="entry name" value="Sec15"/>
    <property type="match status" value="1"/>
</dbReference>
<dbReference type="GO" id="GO:0000145">
    <property type="term" value="C:exocyst"/>
    <property type="evidence" value="ECO:0007669"/>
    <property type="project" value="UniProtKB-UniRule"/>
</dbReference>
<evidence type="ECO:0000313" key="13">
    <source>
        <dbReference type="WBParaSite" id="BXY_1435400.1"/>
    </source>
</evidence>
<proteinExistence type="inferred from homology"/>
<reference evidence="13" key="1">
    <citation type="submission" date="2016-11" db="UniProtKB">
        <authorList>
            <consortium name="WormBaseParasite"/>
        </authorList>
    </citation>
    <scope>IDENTIFICATION</scope>
</reference>
<dbReference type="PANTHER" id="PTHR12702:SF0">
    <property type="entry name" value="EXOCYST COMPLEX COMPONENT 6"/>
    <property type="match status" value="1"/>
</dbReference>
<dbReference type="InterPro" id="IPR042045">
    <property type="entry name" value="EXOC6/Sec15_C_dom1"/>
</dbReference>
<dbReference type="FunFam" id="1.20.58.670:FF:000002">
    <property type="entry name" value="Exocyst complex component"/>
    <property type="match status" value="1"/>
</dbReference>
<comment type="similarity">
    <text evidence="2 6">Belongs to the SEC15 family.</text>
</comment>
<dbReference type="EMBL" id="CAJFDI010000006">
    <property type="protein sequence ID" value="CAD5234522.1"/>
    <property type="molecule type" value="Genomic_DNA"/>
</dbReference>
<keyword evidence="4 6" id="KW-0268">Exocytosis</keyword>
<feature type="region of interest" description="Disordered" evidence="7">
    <location>
        <begin position="1"/>
        <end position="24"/>
    </location>
</feature>
<evidence type="ECO:0000256" key="6">
    <source>
        <dbReference type="PIRNR" id="PIRNR025007"/>
    </source>
</evidence>
<gene>
    <name evidence="10" type="ORF">BXYJ_LOCUS14613</name>
</gene>
<dbReference type="Proteomes" id="UP000582659">
    <property type="component" value="Unassembled WGS sequence"/>
</dbReference>
<organism evidence="11 13">
    <name type="scientific">Bursaphelenchus xylophilus</name>
    <name type="common">Pinewood nematode worm</name>
    <name type="synonym">Aphelenchoides xylophilus</name>
    <dbReference type="NCBI Taxonomy" id="6326"/>
    <lineage>
        <taxon>Eukaryota</taxon>
        <taxon>Metazoa</taxon>
        <taxon>Ecdysozoa</taxon>
        <taxon>Nematoda</taxon>
        <taxon>Chromadorea</taxon>
        <taxon>Rhabditida</taxon>
        <taxon>Tylenchina</taxon>
        <taxon>Tylenchomorpha</taxon>
        <taxon>Aphelenchoidea</taxon>
        <taxon>Aphelenchoididae</taxon>
        <taxon>Bursaphelenchus</taxon>
    </lineage>
</organism>
<dbReference type="eggNOG" id="KOG2176">
    <property type="taxonomic scope" value="Eukaryota"/>
</dbReference>
<dbReference type="InterPro" id="IPR046361">
    <property type="entry name" value="EXOC6/Sec15_C"/>
</dbReference>
<dbReference type="Proteomes" id="UP000095284">
    <property type="component" value="Unplaced"/>
</dbReference>
<dbReference type="AlphaFoldDB" id="A0A1I7SMR8"/>
<dbReference type="Proteomes" id="UP000659654">
    <property type="component" value="Unassembled WGS sequence"/>
</dbReference>
<reference evidence="10" key="2">
    <citation type="submission" date="2020-09" db="EMBL/GenBank/DDBJ databases">
        <authorList>
            <person name="Kikuchi T."/>
        </authorList>
    </citation>
    <scope>NUCLEOTIDE SEQUENCE</scope>
    <source>
        <strain evidence="10">Ka4C1</strain>
    </source>
</reference>
<evidence type="ECO:0000313" key="12">
    <source>
        <dbReference type="Proteomes" id="UP000659654"/>
    </source>
</evidence>
<evidence type="ECO:0000256" key="4">
    <source>
        <dbReference type="ARBA" id="ARBA00022483"/>
    </source>
</evidence>
<dbReference type="GO" id="GO:0016020">
    <property type="term" value="C:membrane"/>
    <property type="evidence" value="ECO:0007669"/>
    <property type="project" value="TreeGrafter"/>
</dbReference>
<dbReference type="GO" id="GO:0090522">
    <property type="term" value="P:vesicle tethering involved in exocytosis"/>
    <property type="evidence" value="ECO:0007669"/>
    <property type="project" value="UniProtKB-UniRule"/>
</dbReference>
<evidence type="ECO:0000259" key="8">
    <source>
        <dbReference type="Pfam" id="PF04091"/>
    </source>
</evidence>
<evidence type="ECO:0000256" key="2">
    <source>
        <dbReference type="ARBA" id="ARBA00007944"/>
    </source>
</evidence>
<protein>
    <recommendedName>
        <fullName evidence="6">Exocyst complex component</fullName>
    </recommendedName>
</protein>
<evidence type="ECO:0000256" key="1">
    <source>
        <dbReference type="ARBA" id="ARBA00002660"/>
    </source>
</evidence>
<evidence type="ECO:0000313" key="11">
    <source>
        <dbReference type="Proteomes" id="UP000095284"/>
    </source>
</evidence>
<sequence>MGTLSTNSTKDGVTNSSETGSTSYHAYPEMTAEQEFFLYELETTDSGSIGLVLRAIYDSGDVHKFSRALSRRIAHYDKNILKVCTYHYQGFLDSVGDLSSLGDKSSVIKNTVTEISNAVKADGAELNRISLEVSRYRKLQKNANIAIDQISMCLPVLESYTKLKQLMEQKKYLPALKVVEELEHNYIPHVNKYRFTNSLSKSVIPIRQQIRDNSYSELKDFLESVQKVCGRIGEDACKKTSNRENIFNINKRDDIAKRNETGGYSVEADGSIIKKRSEVIRMSSRKEEEEEFNAQDRIDYGPIHSCCQVFNVLGEKEIFEKYYREQRREQIEVCATGLKGGPNPATYMKYLNEVMGFFIVEDTIMKYEPSLVTEAHKDHLWEIALQKVTSVMDLHFGNCFDVATMLKMKKMILMFIVTMKHYDYKVEAVYNLLQTFRDQYNEIFMKEYCKEFEIALEKDNYTPIVVNNEEDLKAIMDDFPLYKRVQENESFPRTLPFSAFVPRVFQQSKQYLKGCLGFMESLGLSQNEVEDTIRKSANLLLERWAVSLKAFVRSKKRSLIQLVQITINMGYLEKSCESLERYITKITSKGDGSSTSSSHLEPLKSQVFHDSRSEVEQLIEESLKDRISQFFELATYDWELSQSNGVSSDYISDLINFLGTTFRSFTNLPTVLARHVCLQACKFLADRLYSTLLSPDFKCISRGALDQFNLDLMQCELFASSRPVDGFDDSTLPMTFAHIRQLLDLVMNEDWSTYLAERSQRNSKYVRVTTQSASTLLEKIIEFEKKSSGFFGIGRAQDRKKLYDTILRQLRNNT</sequence>
<evidence type="ECO:0000256" key="5">
    <source>
        <dbReference type="ARBA" id="ARBA00023054"/>
    </source>
</evidence>